<dbReference type="Proteomes" id="UP000183253">
    <property type="component" value="Unassembled WGS sequence"/>
</dbReference>
<dbReference type="Pfam" id="PF12741">
    <property type="entry name" value="SusD-like"/>
    <property type="match status" value="1"/>
</dbReference>
<proteinExistence type="predicted"/>
<dbReference type="InterPro" id="IPR041662">
    <property type="entry name" value="SusD-like_2"/>
</dbReference>
<evidence type="ECO:0000256" key="1">
    <source>
        <dbReference type="SAM" id="SignalP"/>
    </source>
</evidence>
<name>A0A1H4B4Z3_9BACT</name>
<dbReference type="Pfam" id="PF12771">
    <property type="entry name" value="SusD-like_2"/>
    <property type="match status" value="1"/>
</dbReference>
<keyword evidence="3" id="KW-1185">Reference proteome</keyword>
<dbReference type="RefSeq" id="WP_074712030.1">
    <property type="nucleotide sequence ID" value="NZ_CAEG01000010.1"/>
</dbReference>
<feature type="signal peptide" evidence="1">
    <location>
        <begin position="1"/>
        <end position="16"/>
    </location>
</feature>
<gene>
    <name evidence="2" type="ORF">SAMN05444145_103229</name>
</gene>
<organism evidence="2 3">
    <name type="scientific">Alistipes timonensis JC136</name>
    <dbReference type="NCBI Taxonomy" id="1033731"/>
    <lineage>
        <taxon>Bacteria</taxon>
        <taxon>Pseudomonadati</taxon>
        <taxon>Bacteroidota</taxon>
        <taxon>Bacteroidia</taxon>
        <taxon>Bacteroidales</taxon>
        <taxon>Rikenellaceae</taxon>
        <taxon>Alistipes</taxon>
    </lineage>
</organism>
<dbReference type="InterPro" id="IPR024302">
    <property type="entry name" value="SusD-like"/>
</dbReference>
<accession>A0A1H4B4Z3</accession>
<feature type="chain" id="PRO_5010220040" evidence="1">
    <location>
        <begin position="17"/>
        <end position="622"/>
    </location>
</feature>
<protein>
    <submittedName>
        <fullName evidence="2">Starch-binding associating with outer membrane</fullName>
    </submittedName>
</protein>
<dbReference type="PROSITE" id="PS51257">
    <property type="entry name" value="PROKAR_LIPOPROTEIN"/>
    <property type="match status" value="1"/>
</dbReference>
<evidence type="ECO:0000313" key="3">
    <source>
        <dbReference type="Proteomes" id="UP000183253"/>
    </source>
</evidence>
<dbReference type="InterPro" id="IPR011990">
    <property type="entry name" value="TPR-like_helical_dom_sf"/>
</dbReference>
<keyword evidence="1" id="KW-0732">Signal</keyword>
<dbReference type="AlphaFoldDB" id="A0A1H4B4Z3"/>
<dbReference type="Gene3D" id="1.25.40.390">
    <property type="match status" value="2"/>
</dbReference>
<reference evidence="2 3" key="1">
    <citation type="submission" date="2016-10" db="EMBL/GenBank/DDBJ databases">
        <authorList>
            <person name="de Groot N.N."/>
        </authorList>
    </citation>
    <scope>NUCLEOTIDE SEQUENCE [LARGE SCALE GENOMIC DNA]</scope>
    <source>
        <strain evidence="2 3">DSM 25383</strain>
    </source>
</reference>
<evidence type="ECO:0000313" key="2">
    <source>
        <dbReference type="EMBL" id="SEA42922.1"/>
    </source>
</evidence>
<dbReference type="EMBL" id="FNRI01000003">
    <property type="protein sequence ID" value="SEA42922.1"/>
    <property type="molecule type" value="Genomic_DNA"/>
</dbReference>
<dbReference type="OrthoDB" id="1109828at2"/>
<dbReference type="SUPFAM" id="SSF48452">
    <property type="entry name" value="TPR-like"/>
    <property type="match status" value="1"/>
</dbReference>
<dbReference type="STRING" id="1033731.SAMN05444145_103229"/>
<sequence length="622" mass="68991">MKKLSLYLLSALAAVAGGCSDLTELNVNPTKANGSIDPSLLVPTIQMSHSMGRQNAARFFTYPGEWVNHWSGSWGNVEYGGKGIRNNGYFARLWQDLFYPEAVKNIVALENIADNDPELVNYSAIAKVLRVETFLKLTDCYGDVPYFEGGQGYYQSIFSPKYDRQEAIYNDFFERLDGALAQFDASKSSPSTDCYFGGDVEKWKRFAASLKLRVAMRLIKVKPDVAQQKAREAFAAGVMTSNADIAAVKHAEDYETLGAGNGYADIILQVTGNTGLGITQYKMTTEFFKSLCAMDPQQYTTPPYRRYLALDPRLLLIAGVYVTTSGAGLPAWGDAVEVTELMRKFNAGYAGNQGPADLAATPDGYINIGGYLTLPAQDFTYGGGNQGPGENGYQGAAKTRSVWAQGITSAMVDAATWMTEDERAELKRAIGSYTVPHAMYRLSPSRTIMAVDSPWIHMSYAETQFLLAETTVRGWGIDTETAESRFAKGYEAAVKQFSLFGVSAADMPSDEEIRDYMTTYLLPEVAAGGTRALEEINKQIWILHFMDPIEAWSNLRRTDGMPTAYCKWYNRYPSENQSNGQRPLRLTYPIEEQSKNAANWQEAVDRMGGSDDWTVPVWWDVQ</sequence>